<name>A0AAW1Y3C9_RUBAR</name>
<comment type="caution">
    <text evidence="1">The sequence shown here is derived from an EMBL/GenBank/DDBJ whole genome shotgun (WGS) entry which is preliminary data.</text>
</comment>
<sequence>MRTTAVESELSGLKCGLEIWHGWWFGNTGWTVVHGDDEGLVRNWRRVLGEIEGEMVVGCRGALIHGLGAERRG</sequence>
<evidence type="ECO:0000313" key="1">
    <source>
        <dbReference type="EMBL" id="KAK9943402.1"/>
    </source>
</evidence>
<proteinExistence type="predicted"/>
<accession>A0AAW1Y3C9</accession>
<dbReference type="AlphaFoldDB" id="A0AAW1Y3C9"/>
<dbReference type="Proteomes" id="UP001457282">
    <property type="component" value="Unassembled WGS sequence"/>
</dbReference>
<gene>
    <name evidence="1" type="ORF">M0R45_009012</name>
</gene>
<evidence type="ECO:0000313" key="2">
    <source>
        <dbReference type="Proteomes" id="UP001457282"/>
    </source>
</evidence>
<protein>
    <submittedName>
        <fullName evidence="1">Uncharacterized protein</fullName>
    </submittedName>
</protein>
<keyword evidence="2" id="KW-1185">Reference proteome</keyword>
<dbReference type="EMBL" id="JBEDUW010000002">
    <property type="protein sequence ID" value="KAK9943402.1"/>
    <property type="molecule type" value="Genomic_DNA"/>
</dbReference>
<organism evidence="1 2">
    <name type="scientific">Rubus argutus</name>
    <name type="common">Southern blackberry</name>
    <dbReference type="NCBI Taxonomy" id="59490"/>
    <lineage>
        <taxon>Eukaryota</taxon>
        <taxon>Viridiplantae</taxon>
        <taxon>Streptophyta</taxon>
        <taxon>Embryophyta</taxon>
        <taxon>Tracheophyta</taxon>
        <taxon>Spermatophyta</taxon>
        <taxon>Magnoliopsida</taxon>
        <taxon>eudicotyledons</taxon>
        <taxon>Gunneridae</taxon>
        <taxon>Pentapetalae</taxon>
        <taxon>rosids</taxon>
        <taxon>fabids</taxon>
        <taxon>Rosales</taxon>
        <taxon>Rosaceae</taxon>
        <taxon>Rosoideae</taxon>
        <taxon>Rosoideae incertae sedis</taxon>
        <taxon>Rubus</taxon>
    </lineage>
</organism>
<reference evidence="1 2" key="1">
    <citation type="journal article" date="2023" name="G3 (Bethesda)">
        <title>A chromosome-length genome assembly and annotation of blackberry (Rubus argutus, cv. 'Hillquist').</title>
        <authorList>
            <person name="Bruna T."/>
            <person name="Aryal R."/>
            <person name="Dudchenko O."/>
            <person name="Sargent D.J."/>
            <person name="Mead D."/>
            <person name="Buti M."/>
            <person name="Cavallini A."/>
            <person name="Hytonen T."/>
            <person name="Andres J."/>
            <person name="Pham M."/>
            <person name="Weisz D."/>
            <person name="Mascagni F."/>
            <person name="Usai G."/>
            <person name="Natali L."/>
            <person name="Bassil N."/>
            <person name="Fernandez G.E."/>
            <person name="Lomsadze A."/>
            <person name="Armour M."/>
            <person name="Olukolu B."/>
            <person name="Poorten T."/>
            <person name="Britton C."/>
            <person name="Davik J."/>
            <person name="Ashrafi H."/>
            <person name="Aiden E.L."/>
            <person name="Borodovsky M."/>
            <person name="Worthington M."/>
        </authorList>
    </citation>
    <scope>NUCLEOTIDE SEQUENCE [LARGE SCALE GENOMIC DNA]</scope>
    <source>
        <strain evidence="1">PI 553951</strain>
    </source>
</reference>